<evidence type="ECO:0000259" key="4">
    <source>
        <dbReference type="PROSITE" id="PS50196"/>
    </source>
</evidence>
<evidence type="ECO:0000313" key="6">
    <source>
        <dbReference type="Proteomes" id="UP000224634"/>
    </source>
</evidence>
<dbReference type="InterPro" id="IPR011993">
    <property type="entry name" value="PH-like_dom_sf"/>
</dbReference>
<dbReference type="AlphaFoldDB" id="A0A2B7Y6E9"/>
<dbReference type="InterPro" id="IPR000156">
    <property type="entry name" value="Ran_bind_dom"/>
</dbReference>
<evidence type="ECO:0000256" key="2">
    <source>
        <dbReference type="ARBA" id="ARBA00023242"/>
    </source>
</evidence>
<gene>
    <name evidence="5" type="ORF">AJ80_05115</name>
</gene>
<feature type="compositionally biased region" description="Basic and acidic residues" evidence="3">
    <location>
        <begin position="158"/>
        <end position="170"/>
    </location>
</feature>
<feature type="domain" description="RanBD1" evidence="4">
    <location>
        <begin position="562"/>
        <end position="728"/>
    </location>
</feature>
<feature type="compositionally biased region" description="Low complexity" evidence="3">
    <location>
        <begin position="460"/>
        <end position="470"/>
    </location>
</feature>
<feature type="compositionally biased region" description="Basic and acidic residues" evidence="3">
    <location>
        <begin position="259"/>
        <end position="269"/>
    </location>
</feature>
<feature type="compositionally biased region" description="Polar residues" evidence="3">
    <location>
        <begin position="439"/>
        <end position="452"/>
    </location>
</feature>
<feature type="region of interest" description="Disordered" evidence="3">
    <location>
        <begin position="547"/>
        <end position="570"/>
    </location>
</feature>
<accession>A0A2B7Y6E9</accession>
<dbReference type="PANTHER" id="PTHR23138:SF142">
    <property type="entry name" value="RAN-BINDING PROTEIN 3B-RELATED"/>
    <property type="match status" value="1"/>
</dbReference>
<keyword evidence="6" id="KW-1185">Reference proteome</keyword>
<dbReference type="SUPFAM" id="SSF50729">
    <property type="entry name" value="PH domain-like"/>
    <property type="match status" value="1"/>
</dbReference>
<proteinExistence type="predicted"/>
<dbReference type="GO" id="GO:0005634">
    <property type="term" value="C:nucleus"/>
    <property type="evidence" value="ECO:0007669"/>
    <property type="project" value="UniProtKB-SubCell"/>
</dbReference>
<sequence>MASEVQGQNGVVNGETCTSNASARFQGEEEPSRSLVPDPTEPTHEGTRGSSAQGMHHDTENPGDVDKNDVTKEEEEEEEEEEDTSDGSSADKTVSNNHDENSTVPASTTQKHHHHPEAASGTSDPGELSEGTHPTATTQATNQDSNFHNPGSNVNKDGAGERPVRQKLKETSIAGNTARALSPDDESMAYQGSNSPVAPENASETNHIDERGRLRRKRSIDDVHDDDATSGAEDTGHRRKRSRSSKAEDSPEDSTVSQRKSDTEIRDSELQNGPLETRDAEVGMCDEIARVHTPPPTGELSAAEKLLSPKKKRSIDQLRKDDLKSADVVDSATGVTSKDGEPADKVRVPSLGNRTLEGEPEKKRHRDNSQERAVASEKASLPNPFANTSAVSPFASIPASKSTGTAPSEKPSDKEQPRSTSATAFATSSLAAFASSEQSPFGSLVSSGSASPFKSAVPQSTETATAKEPAAAPPPSSSAFAASPFATVATTSSPFGSFGGGFGTSAFSSGFGTAAAPAKFGSGLTSFAAPGGPGVLGSSKPKVLGAAPDVEEEEAGDNEKPGFEGLEDEKEDERFFKQETETGEEGETTYFSCRGKLFQFDGKEWKERGVGTFKVNVTEPRASRLKKDDGEERSGTAEDKAKDQQSTKTAKKTARFIMRADGVWRVILNSPIIKGMKAGDAKGEEPTGKQVHLAGIENGKSVPLLLRTPSADAAKDLYHWIQDVQASL</sequence>
<feature type="compositionally biased region" description="Polar residues" evidence="3">
    <location>
        <begin position="1"/>
        <end position="23"/>
    </location>
</feature>
<feature type="compositionally biased region" description="Basic and acidic residues" evidence="3">
    <location>
        <begin position="338"/>
        <end position="347"/>
    </location>
</feature>
<dbReference type="SMART" id="SM00160">
    <property type="entry name" value="RanBD"/>
    <property type="match status" value="1"/>
</dbReference>
<dbReference type="EMBL" id="PDNA01000072">
    <property type="protein sequence ID" value="PGH16613.1"/>
    <property type="molecule type" value="Genomic_DNA"/>
</dbReference>
<dbReference type="Pfam" id="PF00638">
    <property type="entry name" value="Ran_BP1"/>
    <property type="match status" value="1"/>
</dbReference>
<evidence type="ECO:0000313" key="5">
    <source>
        <dbReference type="EMBL" id="PGH16613.1"/>
    </source>
</evidence>
<name>A0A2B7Y6E9_POLH7</name>
<dbReference type="Proteomes" id="UP000224634">
    <property type="component" value="Unassembled WGS sequence"/>
</dbReference>
<evidence type="ECO:0000256" key="1">
    <source>
        <dbReference type="ARBA" id="ARBA00004123"/>
    </source>
</evidence>
<dbReference type="PANTHER" id="PTHR23138">
    <property type="entry name" value="RAN BINDING PROTEIN"/>
    <property type="match status" value="1"/>
</dbReference>
<feature type="compositionally biased region" description="Polar residues" evidence="3">
    <location>
        <begin position="86"/>
        <end position="109"/>
    </location>
</feature>
<feature type="compositionally biased region" description="Basic and acidic residues" evidence="3">
    <location>
        <begin position="624"/>
        <end position="645"/>
    </location>
</feature>
<feature type="region of interest" description="Disordered" evidence="3">
    <location>
        <begin position="624"/>
        <end position="652"/>
    </location>
</feature>
<organism evidence="5 6">
    <name type="scientific">Polytolypa hystricis (strain UAMH7299)</name>
    <dbReference type="NCBI Taxonomy" id="1447883"/>
    <lineage>
        <taxon>Eukaryota</taxon>
        <taxon>Fungi</taxon>
        <taxon>Dikarya</taxon>
        <taxon>Ascomycota</taxon>
        <taxon>Pezizomycotina</taxon>
        <taxon>Eurotiomycetes</taxon>
        <taxon>Eurotiomycetidae</taxon>
        <taxon>Onygenales</taxon>
        <taxon>Onygenales incertae sedis</taxon>
        <taxon>Polytolypa</taxon>
    </lineage>
</organism>
<dbReference type="InterPro" id="IPR045255">
    <property type="entry name" value="RanBP1-like"/>
</dbReference>
<feature type="compositionally biased region" description="Acidic residues" evidence="3">
    <location>
        <begin position="72"/>
        <end position="85"/>
    </location>
</feature>
<feature type="compositionally biased region" description="Basic and acidic residues" evidence="3">
    <location>
        <begin position="356"/>
        <end position="370"/>
    </location>
</feature>
<feature type="compositionally biased region" description="Basic and acidic residues" evidence="3">
    <location>
        <begin position="314"/>
        <end position="327"/>
    </location>
</feature>
<feature type="compositionally biased region" description="Basic and acidic residues" evidence="3">
    <location>
        <begin position="55"/>
        <end position="71"/>
    </location>
</feature>
<comment type="subcellular location">
    <subcellularLocation>
        <location evidence="1">Nucleus</location>
    </subcellularLocation>
</comment>
<feature type="compositionally biased region" description="Polar residues" evidence="3">
    <location>
        <begin position="132"/>
        <end position="155"/>
    </location>
</feature>
<comment type="caution">
    <text evidence="5">The sequence shown here is derived from an EMBL/GenBank/DDBJ whole genome shotgun (WGS) entry which is preliminary data.</text>
</comment>
<dbReference type="STRING" id="1447883.A0A2B7Y6E9"/>
<protein>
    <recommendedName>
        <fullName evidence="4">RanBD1 domain-containing protein</fullName>
    </recommendedName>
</protein>
<feature type="region of interest" description="Disordered" evidence="3">
    <location>
        <begin position="1"/>
        <end position="423"/>
    </location>
</feature>
<feature type="region of interest" description="Disordered" evidence="3">
    <location>
        <begin position="439"/>
        <end position="481"/>
    </location>
</feature>
<dbReference type="PROSITE" id="PS50196">
    <property type="entry name" value="RANBD1"/>
    <property type="match status" value="1"/>
</dbReference>
<keyword evidence="2" id="KW-0539">Nucleus</keyword>
<dbReference type="OrthoDB" id="185618at2759"/>
<dbReference type="Gene3D" id="2.30.29.30">
    <property type="entry name" value="Pleckstrin-homology domain (PH domain)/Phosphotyrosine-binding domain (PTB)"/>
    <property type="match status" value="1"/>
</dbReference>
<evidence type="ECO:0000256" key="3">
    <source>
        <dbReference type="SAM" id="MobiDB-lite"/>
    </source>
</evidence>
<reference evidence="5 6" key="1">
    <citation type="submission" date="2017-10" db="EMBL/GenBank/DDBJ databases">
        <title>Comparative genomics in systemic dimorphic fungi from Ajellomycetaceae.</title>
        <authorList>
            <person name="Munoz J.F."/>
            <person name="Mcewen J.G."/>
            <person name="Clay O.K."/>
            <person name="Cuomo C.A."/>
        </authorList>
    </citation>
    <scope>NUCLEOTIDE SEQUENCE [LARGE SCALE GENOMIC DNA]</scope>
    <source>
        <strain evidence="5 6">UAMH7299</strain>
    </source>
</reference>